<dbReference type="AlphaFoldDB" id="A0AAJ7TWU8"/>
<keyword evidence="17" id="KW-1185">Reference proteome</keyword>
<evidence type="ECO:0000313" key="23">
    <source>
        <dbReference type="RefSeq" id="XP_032824166.1"/>
    </source>
</evidence>
<keyword evidence="4 13" id="KW-0812">Transmembrane</keyword>
<dbReference type="Gene3D" id="3.10.100.10">
    <property type="entry name" value="Mannose-Binding Protein A, subunit A"/>
    <property type="match status" value="1"/>
</dbReference>
<dbReference type="PROSITE" id="PS01186">
    <property type="entry name" value="EGF_2"/>
    <property type="match status" value="3"/>
</dbReference>
<dbReference type="PROSITE" id="PS50026">
    <property type="entry name" value="EGF_3"/>
    <property type="match status" value="2"/>
</dbReference>
<dbReference type="InterPro" id="IPR018097">
    <property type="entry name" value="EGF_Ca-bd_CS"/>
</dbReference>
<evidence type="ECO:0000256" key="3">
    <source>
        <dbReference type="ARBA" id="ARBA00022553"/>
    </source>
</evidence>
<dbReference type="RefSeq" id="XP_032824165.1">
    <property type="nucleotide sequence ID" value="XM_032968274.1"/>
</dbReference>
<dbReference type="InterPro" id="IPR001881">
    <property type="entry name" value="EGF-like_Ca-bd_dom"/>
</dbReference>
<dbReference type="Pfam" id="PF07645">
    <property type="entry name" value="EGF_CA"/>
    <property type="match status" value="1"/>
</dbReference>
<dbReference type="Pfam" id="PF14670">
    <property type="entry name" value="FXa_inhibition"/>
    <property type="match status" value="1"/>
</dbReference>
<evidence type="ECO:0000256" key="12">
    <source>
        <dbReference type="SAM" id="MobiDB-lite"/>
    </source>
</evidence>
<dbReference type="SMART" id="SM00034">
    <property type="entry name" value="CLECT"/>
    <property type="match status" value="1"/>
</dbReference>
<dbReference type="RefSeq" id="XP_032824160.1">
    <property type="nucleotide sequence ID" value="XM_032968269.1"/>
</dbReference>
<dbReference type="GO" id="GO:0009897">
    <property type="term" value="C:external side of plasma membrane"/>
    <property type="evidence" value="ECO:0007669"/>
    <property type="project" value="TreeGrafter"/>
</dbReference>
<dbReference type="GO" id="GO:0031012">
    <property type="term" value="C:extracellular matrix"/>
    <property type="evidence" value="ECO:0007669"/>
    <property type="project" value="TreeGrafter"/>
</dbReference>
<dbReference type="InterPro" id="IPR000742">
    <property type="entry name" value="EGF"/>
</dbReference>
<evidence type="ECO:0000256" key="14">
    <source>
        <dbReference type="SAM" id="SignalP"/>
    </source>
</evidence>
<keyword evidence="9 13" id="KW-0472">Membrane</keyword>
<comment type="caution">
    <text evidence="11">Lacks conserved residue(s) required for the propagation of feature annotation.</text>
</comment>
<dbReference type="Proteomes" id="UP001318040">
    <property type="component" value="Chromosome 39"/>
</dbReference>
<evidence type="ECO:0000313" key="19">
    <source>
        <dbReference type="RefSeq" id="XP_032824161.1"/>
    </source>
</evidence>
<dbReference type="RefSeq" id="XP_032824161.1">
    <property type="nucleotide sequence ID" value="XM_032968270.1"/>
</dbReference>
<evidence type="ECO:0000313" key="18">
    <source>
        <dbReference type="RefSeq" id="XP_032824160.1"/>
    </source>
</evidence>
<dbReference type="KEGG" id="pmrn:116950479"/>
<evidence type="ECO:0000259" key="16">
    <source>
        <dbReference type="PROSITE" id="PS50041"/>
    </source>
</evidence>
<dbReference type="RefSeq" id="XP_032824163.1">
    <property type="nucleotide sequence ID" value="XM_032968272.1"/>
</dbReference>
<dbReference type="GO" id="GO:0005509">
    <property type="term" value="F:calcium ion binding"/>
    <property type="evidence" value="ECO:0007669"/>
    <property type="project" value="InterPro"/>
</dbReference>
<evidence type="ECO:0000256" key="7">
    <source>
        <dbReference type="ARBA" id="ARBA00022737"/>
    </source>
</evidence>
<dbReference type="Gene3D" id="2.10.25.10">
    <property type="entry name" value="Laminin"/>
    <property type="match status" value="3"/>
</dbReference>
<evidence type="ECO:0000313" key="22">
    <source>
        <dbReference type="RefSeq" id="XP_032824165.1"/>
    </source>
</evidence>
<keyword evidence="7" id="KW-0677">Repeat</keyword>
<dbReference type="SMART" id="SM00181">
    <property type="entry name" value="EGF"/>
    <property type="match status" value="3"/>
</dbReference>
<gene>
    <name evidence="18 19 20 21 22 23" type="primary">LOC116950479</name>
</gene>
<proteinExistence type="predicted"/>
<keyword evidence="2 11" id="KW-0245">EGF-like domain</keyword>
<dbReference type="SUPFAM" id="SSF57184">
    <property type="entry name" value="Growth factor receptor domain"/>
    <property type="match status" value="1"/>
</dbReference>
<sequence length="490" mass="52379">MPAAAFLLLATLAHLPPALLLRDDHSCEDHRCYSVHLSARPLTLREAWGHCHRMTHGRGYLATVHSPAEARQLGSLLDSVAPDSPTELWLGLRRDRRACEELPGVGGPLRGFAWTMGGAEGGAGAGDGTYAAWRQNEPALSCSLAHCATLSRAGKEEARAAVVEWRPRYCANATGVRGVACRWAQEGNGGERQRAGARGEREGEQGEGGWVEGARREGERRRRDAKTCQPGYAFNAVSNECEDVDECDDMHVCENALCDNKEGSFTCDCLPGYSKVNDTACEDVDECQEDHLCNQWECINRSGFYECSCPAGYKQHANGLNCIDVDECSGWNRGGCMHACVNSEGSYTCECESGYELGRDGKSCSENPAVVVTSLEATTTTMAATTTTMMLTSNEMALFANAQPSPGALSKGLATGPLLWLLLGTASLAVCTMAGVLLYRRYCRGSRRQNKAAEGGAGVTDGSASVTDGSVRGQGLGPESRPLAAMEVSL</sequence>
<keyword evidence="3" id="KW-0597">Phosphoprotein</keyword>
<dbReference type="PANTHER" id="PTHR14789:SF4">
    <property type="entry name" value="ENDOSIALIN"/>
    <property type="match status" value="1"/>
</dbReference>
<keyword evidence="8 13" id="KW-1133">Transmembrane helix</keyword>
<evidence type="ECO:0000256" key="13">
    <source>
        <dbReference type="SAM" id="Phobius"/>
    </source>
</evidence>
<keyword evidence="10" id="KW-1015">Disulfide bond</keyword>
<evidence type="ECO:0000256" key="10">
    <source>
        <dbReference type="ARBA" id="ARBA00023157"/>
    </source>
</evidence>
<keyword evidence="6" id="KW-0430">Lectin</keyword>
<evidence type="ECO:0000313" key="17">
    <source>
        <dbReference type="Proteomes" id="UP001318040"/>
    </source>
</evidence>
<dbReference type="CDD" id="cd00054">
    <property type="entry name" value="EGF_CA"/>
    <property type="match status" value="3"/>
</dbReference>
<evidence type="ECO:0000256" key="9">
    <source>
        <dbReference type="ARBA" id="ARBA00023136"/>
    </source>
</evidence>
<dbReference type="InterPro" id="IPR051505">
    <property type="entry name" value="C-type_lectin_domain"/>
</dbReference>
<dbReference type="InterPro" id="IPR026823">
    <property type="entry name" value="cEGF"/>
</dbReference>
<feature type="domain" description="EGF-like" evidence="15">
    <location>
        <begin position="324"/>
        <end position="365"/>
    </location>
</feature>
<dbReference type="PANTHER" id="PTHR14789">
    <property type="entry name" value="CHONDROLECTIN VARIANT CHODLFDELTAE"/>
    <property type="match status" value="1"/>
</dbReference>
<feature type="signal peptide" evidence="14">
    <location>
        <begin position="1"/>
        <end position="20"/>
    </location>
</feature>
<dbReference type="SUPFAM" id="SSF56436">
    <property type="entry name" value="C-type lectin-like"/>
    <property type="match status" value="1"/>
</dbReference>
<evidence type="ECO:0000256" key="11">
    <source>
        <dbReference type="PROSITE-ProRule" id="PRU00076"/>
    </source>
</evidence>
<dbReference type="PROSITE" id="PS00010">
    <property type="entry name" value="ASX_HYDROXYL"/>
    <property type="match status" value="2"/>
</dbReference>
<dbReference type="RefSeq" id="XP_032824162.1">
    <property type="nucleotide sequence ID" value="XM_032968271.1"/>
</dbReference>
<dbReference type="PROSITE" id="PS50041">
    <property type="entry name" value="C_TYPE_LECTIN_2"/>
    <property type="match status" value="1"/>
</dbReference>
<reference evidence="18 19" key="1">
    <citation type="submission" date="2025-04" db="UniProtKB">
        <authorList>
            <consortium name="RefSeq"/>
        </authorList>
    </citation>
    <scope>IDENTIFICATION</scope>
    <source>
        <tissue evidence="18 19">Sperm</tissue>
    </source>
</reference>
<feature type="transmembrane region" description="Helical" evidence="13">
    <location>
        <begin position="418"/>
        <end position="439"/>
    </location>
</feature>
<evidence type="ECO:0000256" key="2">
    <source>
        <dbReference type="ARBA" id="ARBA00022536"/>
    </source>
</evidence>
<evidence type="ECO:0000256" key="6">
    <source>
        <dbReference type="ARBA" id="ARBA00022734"/>
    </source>
</evidence>
<dbReference type="InterPro" id="IPR001304">
    <property type="entry name" value="C-type_lectin-like"/>
</dbReference>
<evidence type="ECO:0000313" key="21">
    <source>
        <dbReference type="RefSeq" id="XP_032824163.1"/>
    </source>
</evidence>
<feature type="domain" description="C-type lectin" evidence="16">
    <location>
        <begin position="28"/>
        <end position="170"/>
    </location>
</feature>
<evidence type="ECO:0000256" key="8">
    <source>
        <dbReference type="ARBA" id="ARBA00022989"/>
    </source>
</evidence>
<organism evidence="17 21">
    <name type="scientific">Petromyzon marinus</name>
    <name type="common">Sea lamprey</name>
    <dbReference type="NCBI Taxonomy" id="7757"/>
    <lineage>
        <taxon>Eukaryota</taxon>
        <taxon>Metazoa</taxon>
        <taxon>Chordata</taxon>
        <taxon>Craniata</taxon>
        <taxon>Vertebrata</taxon>
        <taxon>Cyclostomata</taxon>
        <taxon>Hyperoartia</taxon>
        <taxon>Petromyzontiformes</taxon>
        <taxon>Petromyzontidae</taxon>
        <taxon>Petromyzon</taxon>
    </lineage>
</organism>
<dbReference type="InterPro" id="IPR009030">
    <property type="entry name" value="Growth_fac_rcpt_cys_sf"/>
</dbReference>
<dbReference type="GO" id="GO:0030246">
    <property type="term" value="F:carbohydrate binding"/>
    <property type="evidence" value="ECO:0007669"/>
    <property type="project" value="UniProtKB-KW"/>
</dbReference>
<feature type="chain" id="PRO_5044709406" evidence="14">
    <location>
        <begin position="21"/>
        <end position="490"/>
    </location>
</feature>
<dbReference type="InterPro" id="IPR000152">
    <property type="entry name" value="EGF-type_Asp/Asn_hydroxyl_site"/>
</dbReference>
<dbReference type="InterPro" id="IPR016187">
    <property type="entry name" value="CTDL_fold"/>
</dbReference>
<evidence type="ECO:0000256" key="4">
    <source>
        <dbReference type="ARBA" id="ARBA00022692"/>
    </source>
</evidence>
<feature type="domain" description="EGF-like" evidence="15">
    <location>
        <begin position="243"/>
        <end position="282"/>
    </location>
</feature>
<dbReference type="Pfam" id="PF12662">
    <property type="entry name" value="cEGF"/>
    <property type="match status" value="1"/>
</dbReference>
<name>A0AAJ7TWU8_PETMA</name>
<feature type="region of interest" description="Disordered" evidence="12">
    <location>
        <begin position="190"/>
        <end position="210"/>
    </location>
</feature>
<dbReference type="GO" id="GO:1990430">
    <property type="term" value="F:extracellular matrix protein binding"/>
    <property type="evidence" value="ECO:0007669"/>
    <property type="project" value="TreeGrafter"/>
</dbReference>
<dbReference type="GO" id="GO:0016477">
    <property type="term" value="P:cell migration"/>
    <property type="evidence" value="ECO:0007669"/>
    <property type="project" value="TreeGrafter"/>
</dbReference>
<keyword evidence="5 14" id="KW-0732">Signal</keyword>
<protein>
    <submittedName>
        <fullName evidence="18 19">von Willebrand factor C and EGF domain-containing protein-like</fullName>
    </submittedName>
</protein>
<feature type="compositionally biased region" description="Basic and acidic residues" evidence="12">
    <location>
        <begin position="190"/>
        <end position="204"/>
    </location>
</feature>
<dbReference type="RefSeq" id="XP_032824166.1">
    <property type="nucleotide sequence ID" value="XM_032968275.1"/>
</dbReference>
<evidence type="ECO:0000259" key="15">
    <source>
        <dbReference type="PROSITE" id="PS50026"/>
    </source>
</evidence>
<evidence type="ECO:0000256" key="5">
    <source>
        <dbReference type="ARBA" id="ARBA00022729"/>
    </source>
</evidence>
<dbReference type="InterPro" id="IPR016186">
    <property type="entry name" value="C-type_lectin-like/link_sf"/>
</dbReference>
<feature type="region of interest" description="Disordered" evidence="12">
    <location>
        <begin position="450"/>
        <end position="490"/>
    </location>
</feature>
<accession>A0AAJ7TWU8</accession>
<dbReference type="PROSITE" id="PS01187">
    <property type="entry name" value="EGF_CA"/>
    <property type="match status" value="2"/>
</dbReference>
<dbReference type="SMART" id="SM00179">
    <property type="entry name" value="EGF_CA"/>
    <property type="match status" value="3"/>
</dbReference>
<comment type="subcellular location">
    <subcellularLocation>
        <location evidence="1">Membrane</location>
        <topology evidence="1">Single-pass type I membrane protein</topology>
    </subcellularLocation>
</comment>
<evidence type="ECO:0000313" key="20">
    <source>
        <dbReference type="RefSeq" id="XP_032824162.1"/>
    </source>
</evidence>
<dbReference type="GO" id="GO:0050840">
    <property type="term" value="F:extracellular matrix binding"/>
    <property type="evidence" value="ECO:0007669"/>
    <property type="project" value="TreeGrafter"/>
</dbReference>
<dbReference type="InterPro" id="IPR049883">
    <property type="entry name" value="NOTCH1_EGF-like"/>
</dbReference>
<evidence type="ECO:0000256" key="1">
    <source>
        <dbReference type="ARBA" id="ARBA00004479"/>
    </source>
</evidence>
<dbReference type="FunFam" id="2.10.25.10:FF:000119">
    <property type="entry name" value="vitamin K-dependent protein S"/>
    <property type="match status" value="1"/>
</dbReference>